<evidence type="ECO:0000256" key="1">
    <source>
        <dbReference type="SAM" id="SignalP"/>
    </source>
</evidence>
<dbReference type="AlphaFoldDB" id="A0A3P3VYY7"/>
<gene>
    <name evidence="2" type="ORF">EG240_14655</name>
</gene>
<proteinExistence type="predicted"/>
<keyword evidence="3" id="KW-1185">Reference proteome</keyword>
<sequence length="215" mass="24751">MLHRLLLLTLMLFCTTSLFAQNTIEETTLDELEIASKRKRKIKKYKIDGINPEFQVLSKDNFFITKYDNLPKGKIISATFYFNTWAPNLLNSINDDFKTNYKDVDLGILVYEMKKDGTLGKMISDSEVNFTVKKEHRGELKIDVSEIDFPTGDFFMGIKVLSECNADEGNFFIRICETDKTFSYETFLSKANAKDKSITLAQQPFALKTTLEIEQ</sequence>
<dbReference type="EMBL" id="RQVQ01000049">
    <property type="protein sequence ID" value="RRJ87704.1"/>
    <property type="molecule type" value="Genomic_DNA"/>
</dbReference>
<accession>A0A3P3VYY7</accession>
<dbReference type="Proteomes" id="UP000275719">
    <property type="component" value="Unassembled WGS sequence"/>
</dbReference>
<comment type="caution">
    <text evidence="2">The sequence shown here is derived from an EMBL/GenBank/DDBJ whole genome shotgun (WGS) entry which is preliminary data.</text>
</comment>
<feature type="chain" id="PRO_5017985600" evidence="1">
    <location>
        <begin position="21"/>
        <end position="215"/>
    </location>
</feature>
<dbReference type="OrthoDB" id="1354702at2"/>
<dbReference type="RefSeq" id="WP_125020104.1">
    <property type="nucleotide sequence ID" value="NZ_RQVQ01000049.1"/>
</dbReference>
<organism evidence="2 3">
    <name type="scientific">Paenimyroides tangerinum</name>
    <dbReference type="NCBI Taxonomy" id="2488728"/>
    <lineage>
        <taxon>Bacteria</taxon>
        <taxon>Pseudomonadati</taxon>
        <taxon>Bacteroidota</taxon>
        <taxon>Flavobacteriia</taxon>
        <taxon>Flavobacteriales</taxon>
        <taxon>Flavobacteriaceae</taxon>
        <taxon>Paenimyroides</taxon>
    </lineage>
</organism>
<evidence type="ECO:0000313" key="2">
    <source>
        <dbReference type="EMBL" id="RRJ87704.1"/>
    </source>
</evidence>
<keyword evidence="1" id="KW-0732">Signal</keyword>
<protein>
    <submittedName>
        <fullName evidence="2">Uncharacterized protein</fullName>
    </submittedName>
</protein>
<evidence type="ECO:0000313" key="3">
    <source>
        <dbReference type="Proteomes" id="UP000275719"/>
    </source>
</evidence>
<name>A0A3P3VYY7_9FLAO</name>
<reference evidence="2 3" key="1">
    <citation type="submission" date="2018-11" db="EMBL/GenBank/DDBJ databases">
        <title>Flavobacterium sp. nov., YIM 102701-2 draft genome.</title>
        <authorList>
            <person name="Li G."/>
            <person name="Jiang Y."/>
        </authorList>
    </citation>
    <scope>NUCLEOTIDE SEQUENCE [LARGE SCALE GENOMIC DNA]</scope>
    <source>
        <strain evidence="2 3">YIM 102701-2</strain>
    </source>
</reference>
<feature type="signal peptide" evidence="1">
    <location>
        <begin position="1"/>
        <end position="20"/>
    </location>
</feature>